<keyword evidence="1" id="KW-0812">Transmembrane</keyword>
<organism evidence="2 3">
    <name type="scientific">Dokdonia ponticola</name>
    <dbReference type="NCBI Taxonomy" id="2041041"/>
    <lineage>
        <taxon>Bacteria</taxon>
        <taxon>Pseudomonadati</taxon>
        <taxon>Bacteroidota</taxon>
        <taxon>Flavobacteriia</taxon>
        <taxon>Flavobacteriales</taxon>
        <taxon>Flavobacteriaceae</taxon>
        <taxon>Dokdonia</taxon>
    </lineage>
</organism>
<protein>
    <submittedName>
        <fullName evidence="2">Uncharacterized protein</fullName>
    </submittedName>
</protein>
<keyword evidence="1" id="KW-1133">Transmembrane helix</keyword>
<reference evidence="3" key="1">
    <citation type="journal article" date="2019" name="Int. J. Syst. Evol. Microbiol.">
        <title>The Global Catalogue of Microorganisms (GCM) 10K type strain sequencing project: providing services to taxonomists for standard genome sequencing and annotation.</title>
        <authorList>
            <consortium name="The Broad Institute Genomics Platform"/>
            <consortium name="The Broad Institute Genome Sequencing Center for Infectious Disease"/>
            <person name="Wu L."/>
            <person name="Ma J."/>
        </authorList>
    </citation>
    <scope>NUCLEOTIDE SEQUENCE [LARGE SCALE GENOMIC DNA]</scope>
    <source>
        <strain evidence="3">YJ-61-S</strain>
    </source>
</reference>
<dbReference type="RefSeq" id="WP_379977710.1">
    <property type="nucleotide sequence ID" value="NZ_JBHSFV010000002.1"/>
</dbReference>
<keyword evidence="1" id="KW-0472">Membrane</keyword>
<evidence type="ECO:0000313" key="2">
    <source>
        <dbReference type="EMBL" id="MFC4633503.1"/>
    </source>
</evidence>
<evidence type="ECO:0000313" key="3">
    <source>
        <dbReference type="Proteomes" id="UP001596043"/>
    </source>
</evidence>
<name>A0ABV9HUB6_9FLAO</name>
<sequence length="148" mass="16191">MSKTLTVDTYSFVIPEKDDPCDLWISYYNTLKKSVGSAHAKTLWLITWKSNGATSCTTRPSFNQWMDKQGLDVSNIATRTLSDLSEIQGNFFGLGKNLTKVVAIGVPVVLIALILGVLVIGKKAVDSTDIEDIKMLTPIGRASKLLVK</sequence>
<dbReference type="EMBL" id="JBHSFV010000002">
    <property type="protein sequence ID" value="MFC4633503.1"/>
    <property type="molecule type" value="Genomic_DNA"/>
</dbReference>
<feature type="transmembrane region" description="Helical" evidence="1">
    <location>
        <begin position="101"/>
        <end position="120"/>
    </location>
</feature>
<gene>
    <name evidence="2" type="ORF">ACFO3O_06270</name>
</gene>
<accession>A0ABV9HUB6</accession>
<proteinExistence type="predicted"/>
<dbReference type="Proteomes" id="UP001596043">
    <property type="component" value="Unassembled WGS sequence"/>
</dbReference>
<keyword evidence="3" id="KW-1185">Reference proteome</keyword>
<evidence type="ECO:0000256" key="1">
    <source>
        <dbReference type="SAM" id="Phobius"/>
    </source>
</evidence>
<comment type="caution">
    <text evidence="2">The sequence shown here is derived from an EMBL/GenBank/DDBJ whole genome shotgun (WGS) entry which is preliminary data.</text>
</comment>